<accession>A0ABM5LVH6</accession>
<reference evidence="2 3" key="1">
    <citation type="journal article" date="2011" name="Front. Microbiol.">
        <title>Genomic signatures of strain selection and enhancement in Bacillus atrophaeus var. globigii, a historical biowarfare simulant.</title>
        <authorList>
            <person name="Gibbons H.S."/>
            <person name="Broomall S.M."/>
            <person name="McNew L.A."/>
            <person name="Daligault H."/>
            <person name="Chapman C."/>
            <person name="Bruce D."/>
            <person name="Karavis M."/>
            <person name="Krepps M."/>
            <person name="McGregor P.A."/>
            <person name="Hong C."/>
            <person name="Park K.H."/>
            <person name="Akmal A."/>
            <person name="Feldman A."/>
            <person name="Lin J.S."/>
            <person name="Chang W.E."/>
            <person name="Higgs B.W."/>
            <person name="Demirev P."/>
            <person name="Lindquist J."/>
            <person name="Liem A."/>
            <person name="Fochler E."/>
            <person name="Read T.D."/>
            <person name="Tapia R."/>
            <person name="Johnson S."/>
            <person name="Bishop-Lilly K.A."/>
            <person name="Detter C."/>
            <person name="Han C."/>
            <person name="Sozhamannan S."/>
            <person name="Rosenzweig C.N."/>
            <person name="Skowronski E.W."/>
        </authorList>
    </citation>
    <scope>NUCLEOTIDE SEQUENCE [LARGE SCALE GENOMIC DNA]</scope>
    <source>
        <strain evidence="2 3">1942</strain>
    </source>
</reference>
<evidence type="ECO:0000313" key="3">
    <source>
        <dbReference type="Proteomes" id="UP000006867"/>
    </source>
</evidence>
<dbReference type="Gene3D" id="3.40.630.30">
    <property type="match status" value="1"/>
</dbReference>
<dbReference type="CDD" id="cd04301">
    <property type="entry name" value="NAT_SF"/>
    <property type="match status" value="1"/>
</dbReference>
<dbReference type="PROSITE" id="PS51186">
    <property type="entry name" value="GNAT"/>
    <property type="match status" value="1"/>
</dbReference>
<feature type="domain" description="N-acetyltransferase" evidence="1">
    <location>
        <begin position="1"/>
        <end position="166"/>
    </location>
</feature>
<dbReference type="InterPro" id="IPR016181">
    <property type="entry name" value="Acyl_CoA_acyltransferase"/>
</dbReference>
<dbReference type="EMBL" id="CP002207">
    <property type="protein sequence ID" value="ADP31884.1"/>
    <property type="molecule type" value="Genomic_DNA"/>
</dbReference>
<proteinExistence type="predicted"/>
<dbReference type="PANTHER" id="PTHR43415:SF3">
    <property type="entry name" value="GNAT-FAMILY ACETYLTRANSFERASE"/>
    <property type="match status" value="1"/>
</dbReference>
<dbReference type="Pfam" id="PF00583">
    <property type="entry name" value="Acetyltransf_1"/>
    <property type="match status" value="1"/>
</dbReference>
<protein>
    <submittedName>
        <fullName evidence="2">Acetyltransferase</fullName>
    </submittedName>
</protein>
<evidence type="ECO:0000259" key="1">
    <source>
        <dbReference type="PROSITE" id="PS51186"/>
    </source>
</evidence>
<gene>
    <name evidence="2" type="ordered locus">BATR1942_04650</name>
</gene>
<dbReference type="Proteomes" id="UP000006867">
    <property type="component" value="Chromosome"/>
</dbReference>
<organism evidence="2 3">
    <name type="scientific">Bacillus atrophaeus (strain 1942)</name>
    <dbReference type="NCBI Taxonomy" id="720555"/>
    <lineage>
        <taxon>Bacteria</taxon>
        <taxon>Bacillati</taxon>
        <taxon>Bacillota</taxon>
        <taxon>Bacilli</taxon>
        <taxon>Bacillales</taxon>
        <taxon>Bacillaceae</taxon>
        <taxon>Bacillus</taxon>
    </lineage>
</organism>
<name>A0ABM5LVH6_BACA1</name>
<evidence type="ECO:0000313" key="2">
    <source>
        <dbReference type="EMBL" id="ADP31884.1"/>
    </source>
</evidence>
<dbReference type="RefSeq" id="WP_003327300.1">
    <property type="nucleotide sequence ID" value="NC_014639.1"/>
</dbReference>
<dbReference type="InterPro" id="IPR000182">
    <property type="entry name" value="GNAT_dom"/>
</dbReference>
<dbReference type="SUPFAM" id="SSF55729">
    <property type="entry name" value="Acyl-CoA N-acyltransferases (Nat)"/>
    <property type="match status" value="1"/>
</dbReference>
<keyword evidence="3" id="KW-1185">Reference proteome</keyword>
<sequence>MVIRPVLPSDADSLLALFKQLDQETDFMLYEPNERTTTSLQQKAFIESIGKKRTSALFISFCGEKLTGFVLIIGSAANRQKHVARIVIGVLKNNSGQGTGSKLLQQAIAFAEQKQLKKLELTVMTHNKRAVHLYKKHGFIIEGTRKKSLMISGEYADEYFMGKDLTEGDSD</sequence>
<dbReference type="PANTHER" id="PTHR43415">
    <property type="entry name" value="SPERMIDINE N(1)-ACETYLTRANSFERASE"/>
    <property type="match status" value="1"/>
</dbReference>